<evidence type="ECO:0000259" key="1">
    <source>
        <dbReference type="Pfam" id="PF01261"/>
    </source>
</evidence>
<evidence type="ECO:0000313" key="3">
    <source>
        <dbReference type="Proteomes" id="UP000092691"/>
    </source>
</evidence>
<dbReference type="RefSeq" id="WP_065283052.1">
    <property type="nucleotide sequence ID" value="NZ_CP016287.1"/>
</dbReference>
<keyword evidence="2" id="KW-0614">Plasmid</keyword>
<protein>
    <submittedName>
        <fullName evidence="2">Epimerase</fullName>
    </submittedName>
</protein>
<dbReference type="InterPro" id="IPR013022">
    <property type="entry name" value="Xyl_isomerase-like_TIM-brl"/>
</dbReference>
<dbReference type="SUPFAM" id="SSF51658">
    <property type="entry name" value="Xylose isomerase-like"/>
    <property type="match status" value="1"/>
</dbReference>
<accession>A0A1B1CID0</accession>
<sequence length="281" mass="29771">MKLGIFAKTFEGTEPLTVLNAAAAAGFTCAQYNMACSGLPPMPETITEAQARSVAEAARESGVEIVAVSGTFNMIHPDPAVREAGLRRLATLAERCAGMSTALITLCTGTRDPIDQWKAHADNDTPEAWRDLLDAMGAAIEIAERYEVDLGIEPELANVVNSAEKAYRLIAALKSPRLKIVLDPANLFEVATLDEQRSIVSYAIELLADRIVMAHAKDRNPDGSFATAGKGVLDYAHYLGRLEAIGFKGSLVTHGLSASEAPGVATFLKNSLDGNSAGAGR</sequence>
<gene>
    <name evidence="2" type="ORF">BA011_27045</name>
</gene>
<reference evidence="2 3" key="1">
    <citation type="submission" date="2016-06" db="EMBL/GenBank/DDBJ databases">
        <title>Microsymbionts genomes from the relict species Vavilovia formosa.</title>
        <authorList>
            <person name="Chirak E."/>
            <person name="Kimeklis A."/>
            <person name="Andronov E."/>
        </authorList>
    </citation>
    <scope>NUCLEOTIDE SEQUENCE [LARGE SCALE GENOMIC DNA]</scope>
    <source>
        <strain evidence="2 3">Vaf10</strain>
        <plasmid evidence="3">Plasmid unnamed1</plasmid>
    </source>
</reference>
<dbReference type="InterPro" id="IPR050312">
    <property type="entry name" value="IolE/XylAMocC-like"/>
</dbReference>
<dbReference type="Pfam" id="PF01261">
    <property type="entry name" value="AP_endonuc_2"/>
    <property type="match status" value="1"/>
</dbReference>
<geneLocation type="plasmid" evidence="2 3">
    <name>unnamed1</name>
</geneLocation>
<feature type="domain" description="Xylose isomerase-like TIM barrel" evidence="1">
    <location>
        <begin position="20"/>
        <end position="252"/>
    </location>
</feature>
<evidence type="ECO:0000313" key="2">
    <source>
        <dbReference type="EMBL" id="ANP89419.1"/>
    </source>
</evidence>
<proteinExistence type="predicted"/>
<dbReference type="AlphaFoldDB" id="A0A1B1CID0"/>
<organism evidence="2 3">
    <name type="scientific">Rhizobium leguminosarum</name>
    <dbReference type="NCBI Taxonomy" id="384"/>
    <lineage>
        <taxon>Bacteria</taxon>
        <taxon>Pseudomonadati</taxon>
        <taxon>Pseudomonadota</taxon>
        <taxon>Alphaproteobacteria</taxon>
        <taxon>Hyphomicrobiales</taxon>
        <taxon>Rhizobiaceae</taxon>
        <taxon>Rhizobium/Agrobacterium group</taxon>
        <taxon>Rhizobium</taxon>
    </lineage>
</organism>
<name>A0A1B1CID0_RHILE</name>
<dbReference type="PANTHER" id="PTHR12110:SF21">
    <property type="entry name" value="XYLOSE ISOMERASE-LIKE TIM BARREL DOMAIN-CONTAINING PROTEIN"/>
    <property type="match status" value="1"/>
</dbReference>
<dbReference type="Proteomes" id="UP000092691">
    <property type="component" value="Plasmid unnamed1"/>
</dbReference>
<dbReference type="OrthoDB" id="6629724at2"/>
<dbReference type="InterPro" id="IPR036237">
    <property type="entry name" value="Xyl_isomerase-like_sf"/>
</dbReference>
<dbReference type="Gene3D" id="3.20.20.150">
    <property type="entry name" value="Divalent-metal-dependent TIM barrel enzymes"/>
    <property type="match status" value="1"/>
</dbReference>
<dbReference type="EMBL" id="CP016287">
    <property type="protein sequence ID" value="ANP89419.1"/>
    <property type="molecule type" value="Genomic_DNA"/>
</dbReference>
<dbReference type="PANTHER" id="PTHR12110">
    <property type="entry name" value="HYDROXYPYRUVATE ISOMERASE"/>
    <property type="match status" value="1"/>
</dbReference>